<feature type="compositionally biased region" description="Polar residues" evidence="5">
    <location>
        <begin position="669"/>
        <end position="687"/>
    </location>
</feature>
<feature type="region of interest" description="Disordered" evidence="5">
    <location>
        <begin position="361"/>
        <end position="433"/>
    </location>
</feature>
<evidence type="ECO:0000256" key="3">
    <source>
        <dbReference type="ARBA" id="ARBA00024378"/>
    </source>
</evidence>
<dbReference type="SMART" id="SM00015">
    <property type="entry name" value="IQ"/>
    <property type="match status" value="3"/>
</dbReference>
<dbReference type="Gene3D" id="1.20.5.190">
    <property type="match status" value="1"/>
</dbReference>
<dbReference type="Proteomes" id="UP001085076">
    <property type="component" value="Miscellaneous, Linkage group lg09"/>
</dbReference>
<feature type="compositionally biased region" description="Basic and acidic residues" evidence="5">
    <location>
        <begin position="198"/>
        <end position="209"/>
    </location>
</feature>
<name>A0A9D5H5P3_9LILI</name>
<keyword evidence="1" id="KW-0112">Calmodulin-binding</keyword>
<reference evidence="7" key="2">
    <citation type="journal article" date="2022" name="Hortic Res">
        <title>The genome of Dioscorea zingiberensis sheds light on the biosynthesis, origin and evolution of the medicinally important diosgenin saponins.</title>
        <authorList>
            <person name="Li Y."/>
            <person name="Tan C."/>
            <person name="Li Z."/>
            <person name="Guo J."/>
            <person name="Li S."/>
            <person name="Chen X."/>
            <person name="Wang C."/>
            <person name="Dai X."/>
            <person name="Yang H."/>
            <person name="Song W."/>
            <person name="Hou L."/>
            <person name="Xu J."/>
            <person name="Tong Z."/>
            <person name="Xu A."/>
            <person name="Yuan X."/>
            <person name="Wang W."/>
            <person name="Yang Q."/>
            <person name="Chen L."/>
            <person name="Sun Z."/>
            <person name="Wang K."/>
            <person name="Pan B."/>
            <person name="Chen J."/>
            <person name="Bao Y."/>
            <person name="Liu F."/>
            <person name="Qi X."/>
            <person name="Gang D.R."/>
            <person name="Wen J."/>
            <person name="Li J."/>
        </authorList>
    </citation>
    <scope>NUCLEOTIDE SEQUENCE</scope>
    <source>
        <strain evidence="7">Dzin_1.0</strain>
    </source>
</reference>
<evidence type="ECO:0000313" key="8">
    <source>
        <dbReference type="Proteomes" id="UP001085076"/>
    </source>
</evidence>
<feature type="domain" description="DUF4005" evidence="6">
    <location>
        <begin position="713"/>
        <end position="784"/>
    </location>
</feature>
<dbReference type="InterPro" id="IPR000048">
    <property type="entry name" value="IQ_motif_EF-hand-BS"/>
</dbReference>
<feature type="region of interest" description="Disordered" evidence="5">
    <location>
        <begin position="566"/>
        <end position="593"/>
    </location>
</feature>
<feature type="compositionally biased region" description="Polar residues" evidence="5">
    <location>
        <begin position="566"/>
        <end position="582"/>
    </location>
</feature>
<feature type="compositionally biased region" description="Basic and acidic residues" evidence="5">
    <location>
        <begin position="415"/>
        <end position="430"/>
    </location>
</feature>
<feature type="compositionally biased region" description="Polar residues" evidence="5">
    <location>
        <begin position="719"/>
        <end position="733"/>
    </location>
</feature>
<feature type="region of interest" description="Disordered" evidence="5">
    <location>
        <begin position="301"/>
        <end position="324"/>
    </location>
</feature>
<evidence type="ECO:0000313" key="7">
    <source>
        <dbReference type="EMBL" id="KAJ0964173.1"/>
    </source>
</evidence>
<feature type="compositionally biased region" description="Polar residues" evidence="5">
    <location>
        <begin position="377"/>
        <end position="400"/>
    </location>
</feature>
<dbReference type="InterPro" id="IPR027417">
    <property type="entry name" value="P-loop_NTPase"/>
</dbReference>
<dbReference type="OrthoDB" id="1747078at2759"/>
<comment type="caution">
    <text evidence="7">The sequence shown here is derived from an EMBL/GenBank/DDBJ whole genome shotgun (WGS) entry which is preliminary data.</text>
</comment>
<feature type="compositionally biased region" description="Basic and acidic residues" evidence="5">
    <location>
        <begin position="688"/>
        <end position="699"/>
    </location>
</feature>
<dbReference type="PANTHER" id="PTHR32295">
    <property type="entry name" value="IQ-DOMAIN 5-RELATED"/>
    <property type="match status" value="1"/>
</dbReference>
<comment type="similarity">
    <text evidence="2">Belongs to the IQD family.</text>
</comment>
<organism evidence="7 8">
    <name type="scientific">Dioscorea zingiberensis</name>
    <dbReference type="NCBI Taxonomy" id="325984"/>
    <lineage>
        <taxon>Eukaryota</taxon>
        <taxon>Viridiplantae</taxon>
        <taxon>Streptophyta</taxon>
        <taxon>Embryophyta</taxon>
        <taxon>Tracheophyta</taxon>
        <taxon>Spermatophyta</taxon>
        <taxon>Magnoliopsida</taxon>
        <taxon>Liliopsida</taxon>
        <taxon>Dioscoreales</taxon>
        <taxon>Dioscoreaceae</taxon>
        <taxon>Dioscorea</taxon>
    </lineage>
</organism>
<feature type="region of interest" description="Disordered" evidence="5">
    <location>
        <begin position="18"/>
        <end position="47"/>
    </location>
</feature>
<feature type="compositionally biased region" description="Polar residues" evidence="5">
    <location>
        <begin position="455"/>
        <end position="476"/>
    </location>
</feature>
<feature type="region of interest" description="Disordered" evidence="5">
    <location>
        <begin position="455"/>
        <end position="482"/>
    </location>
</feature>
<evidence type="ECO:0000256" key="2">
    <source>
        <dbReference type="ARBA" id="ARBA00024341"/>
    </source>
</evidence>
<proteinExistence type="inferred from homology"/>
<feature type="region of interest" description="Disordered" evidence="5">
    <location>
        <begin position="624"/>
        <end position="804"/>
    </location>
</feature>
<feature type="region of interest" description="Disordered" evidence="5">
    <location>
        <begin position="196"/>
        <end position="218"/>
    </location>
</feature>
<keyword evidence="8" id="KW-1185">Reference proteome</keyword>
<feature type="compositionally biased region" description="Polar residues" evidence="5">
    <location>
        <begin position="769"/>
        <end position="796"/>
    </location>
</feature>
<dbReference type="EMBL" id="JAGGNH010000009">
    <property type="protein sequence ID" value="KAJ0964173.1"/>
    <property type="molecule type" value="Genomic_DNA"/>
</dbReference>
<evidence type="ECO:0000259" key="6">
    <source>
        <dbReference type="Pfam" id="PF13178"/>
    </source>
</evidence>
<evidence type="ECO:0000256" key="1">
    <source>
        <dbReference type="ARBA" id="ARBA00022860"/>
    </source>
</evidence>
<sequence>MGKSSSSCLKIITCGAGDSSENEELAPSEAKSSSEKRKWSFRKKSAGHRVLSNSVSSETVSASFSKETLEATATSFDSPIHLSIPEKTHVEVKPRETSPFPSDVNYEEAYAQVADGNSRTVDDNKQDSIAVVIQAGVRGYLAQKELVKLKNVVKLQSVIRGHLVRRQAVATLRCVRAIVKIQAIVRVHLACQSVQKSATEEDKKPRSDSGRSALLRKGNSCIKKGRTHSSIQILLSNGFGQQLLESVPKTKTIKVKCDSLRSDSAWKWLERWMAVTSSSVQEHNLPQDNQDVPEDANLAAPRASNEVPATDAYPNESATPEDCDASLISNTLGSFEFKVPYNSSSSIEKVDRDNSHLEDRFLGVTQSKHTKTEDIMQESSHSLSDQKPLQSDENDISQSAPDVETNKTETQSNSPKHDNKREPSDSEGKRFSFSSRRACNPAFIAVQSKFEELSSAQSGGRSIKSVSQDSAVQSKSDSVHCQVDPSIKTKDHTLLENSTADSRIQMASSECGTEISISSTLDSPDRSEAEGGEIVLEIGAAGKGNYAANNGDNVFNHANLNSEANKSSFDQETHQTQTNSEGDGSKSGLTGAGDSVVQVDNQQIEPTTSDIQTHMEKLGDQLVYRSSPEGSPRSHATALESHGTPSSQISIATKKSKKGSNIPARKQKSQTVVTRSPSTPNSDSGGRNSREHLPKDTKNGKRSSLGAAKPDTVDHEPRISNSSSLPSYMQATESARAKAHASISPKSSPDVQDKDYPKKRHSLPIANGKQDSSPRMQRSTSQAQNVKGNATHSPHNSAERRWQR</sequence>
<comment type="subunit">
    <text evidence="3">Binds to multiple calmodulin (CaM) in the presence of Ca(2+) and CaM-like proteins.</text>
</comment>
<dbReference type="Pfam" id="PF13178">
    <property type="entry name" value="DUF4005"/>
    <property type="match status" value="1"/>
</dbReference>
<dbReference type="Pfam" id="PF00612">
    <property type="entry name" value="IQ"/>
    <property type="match status" value="2"/>
</dbReference>
<reference evidence="7" key="1">
    <citation type="submission" date="2021-03" db="EMBL/GenBank/DDBJ databases">
        <authorList>
            <person name="Li Z."/>
            <person name="Yang C."/>
        </authorList>
    </citation>
    <scope>NUCLEOTIDE SEQUENCE</scope>
    <source>
        <strain evidence="7">Dzin_1.0</strain>
        <tissue evidence="7">Leaf</tissue>
    </source>
</reference>
<feature type="compositionally biased region" description="Polar residues" evidence="5">
    <location>
        <begin position="643"/>
        <end position="653"/>
    </location>
</feature>
<evidence type="ECO:0000256" key="5">
    <source>
        <dbReference type="SAM" id="MobiDB-lite"/>
    </source>
</evidence>
<protein>
    <recommendedName>
        <fullName evidence="6">DUF4005 domain-containing protein</fullName>
    </recommendedName>
</protein>
<dbReference type="SUPFAM" id="SSF52540">
    <property type="entry name" value="P-loop containing nucleoside triphosphate hydrolases"/>
    <property type="match status" value="1"/>
</dbReference>
<comment type="function">
    <text evidence="4">May be involved in cooperative interactions with calmodulins or calmodulin-like proteins. Recruits calmodulin proteins to microtubules, thus being a potential scaffold in cellular signaling and trafficking. May associate with nucleic acids and regulate gene expression at the transcriptional or post-transcriptional level.</text>
</comment>
<evidence type="ECO:0000256" key="4">
    <source>
        <dbReference type="ARBA" id="ARBA00045534"/>
    </source>
</evidence>
<dbReference type="PROSITE" id="PS50096">
    <property type="entry name" value="IQ"/>
    <property type="match status" value="3"/>
</dbReference>
<dbReference type="AlphaFoldDB" id="A0A9D5H5P3"/>
<dbReference type="InterPro" id="IPR025064">
    <property type="entry name" value="DUF4005"/>
</dbReference>
<gene>
    <name evidence="7" type="ORF">J5N97_029295</name>
</gene>
<dbReference type="PANTHER" id="PTHR32295:SF154">
    <property type="entry name" value="PROTEIN IQ-DOMAIN 32"/>
    <property type="match status" value="1"/>
</dbReference>
<accession>A0A9D5H5P3</accession>
<dbReference type="GO" id="GO:0005516">
    <property type="term" value="F:calmodulin binding"/>
    <property type="evidence" value="ECO:0007669"/>
    <property type="project" value="UniProtKB-KW"/>
</dbReference>